<keyword evidence="12 19" id="KW-1133">Transmembrane helix</keyword>
<comment type="subcellular location">
    <subcellularLocation>
        <location evidence="1">Membrane</location>
        <topology evidence="1">Single-pass type I membrane protein</topology>
    </subcellularLocation>
</comment>
<keyword evidence="16" id="KW-0325">Glycoprotein</keyword>
<keyword evidence="10" id="KW-0106">Calcium</keyword>
<evidence type="ECO:0000256" key="15">
    <source>
        <dbReference type="ARBA" id="ARBA00023170"/>
    </source>
</evidence>
<evidence type="ECO:0000313" key="23">
    <source>
        <dbReference type="Proteomes" id="UP001318040"/>
    </source>
</evidence>
<protein>
    <submittedName>
        <fullName evidence="24">Neuropilin-2-like isoform X1</fullName>
    </submittedName>
</protein>
<accession>A0AAJ7SZ38</accession>
<keyword evidence="7 20" id="KW-0732">Signal</keyword>
<keyword evidence="4" id="KW-0358">Heparin-binding</keyword>
<dbReference type="GO" id="GO:0007411">
    <property type="term" value="P:axon guidance"/>
    <property type="evidence" value="ECO:0007669"/>
    <property type="project" value="TreeGrafter"/>
</dbReference>
<dbReference type="GO" id="GO:0008201">
    <property type="term" value="F:heparin binding"/>
    <property type="evidence" value="ECO:0007669"/>
    <property type="project" value="UniProtKB-KW"/>
</dbReference>
<evidence type="ECO:0000256" key="7">
    <source>
        <dbReference type="ARBA" id="ARBA00022729"/>
    </source>
</evidence>
<dbReference type="GO" id="GO:0045211">
    <property type="term" value="C:postsynaptic membrane"/>
    <property type="evidence" value="ECO:0007669"/>
    <property type="project" value="TreeGrafter"/>
</dbReference>
<dbReference type="Proteomes" id="UP001318040">
    <property type="component" value="Chromosome 10"/>
</dbReference>
<dbReference type="CDD" id="cd00057">
    <property type="entry name" value="FA58C"/>
    <property type="match status" value="2"/>
</dbReference>
<dbReference type="SMART" id="SM00231">
    <property type="entry name" value="FA58C"/>
    <property type="match status" value="2"/>
</dbReference>
<dbReference type="Gene3D" id="2.60.120.260">
    <property type="entry name" value="Galactose-binding domain-like"/>
    <property type="match status" value="2"/>
</dbReference>
<proteinExistence type="inferred from homology"/>
<evidence type="ECO:0000256" key="16">
    <source>
        <dbReference type="ARBA" id="ARBA00023180"/>
    </source>
</evidence>
<dbReference type="SUPFAM" id="SSF49854">
    <property type="entry name" value="Spermadhesin, CUB domain"/>
    <property type="match status" value="2"/>
</dbReference>
<dbReference type="InterPro" id="IPR000421">
    <property type="entry name" value="FA58C"/>
</dbReference>
<evidence type="ECO:0000256" key="14">
    <source>
        <dbReference type="ARBA" id="ARBA00023157"/>
    </source>
</evidence>
<dbReference type="GeneID" id="116940905"/>
<feature type="domain" description="CUB" evidence="21">
    <location>
        <begin position="166"/>
        <end position="289"/>
    </location>
</feature>
<evidence type="ECO:0000256" key="19">
    <source>
        <dbReference type="SAM" id="Phobius"/>
    </source>
</evidence>
<organism evidence="23 24">
    <name type="scientific">Petromyzon marinus</name>
    <name type="common">Sea lamprey</name>
    <dbReference type="NCBI Taxonomy" id="7757"/>
    <lineage>
        <taxon>Eukaryota</taxon>
        <taxon>Metazoa</taxon>
        <taxon>Chordata</taxon>
        <taxon>Craniata</taxon>
        <taxon>Vertebrata</taxon>
        <taxon>Cyclostomata</taxon>
        <taxon>Hyperoartia</taxon>
        <taxon>Petromyzontiformes</taxon>
        <taxon>Petromyzontidae</taxon>
        <taxon>Petromyzon</taxon>
    </lineage>
</organism>
<evidence type="ECO:0000256" key="2">
    <source>
        <dbReference type="ARBA" id="ARBA00006078"/>
    </source>
</evidence>
<dbReference type="PROSITE" id="PS01180">
    <property type="entry name" value="CUB"/>
    <property type="match status" value="2"/>
</dbReference>
<evidence type="ECO:0000259" key="21">
    <source>
        <dbReference type="PROSITE" id="PS01180"/>
    </source>
</evidence>
<evidence type="ECO:0000256" key="5">
    <source>
        <dbReference type="ARBA" id="ARBA00022692"/>
    </source>
</evidence>
<dbReference type="PROSITE" id="PS50022">
    <property type="entry name" value="FA58C_3"/>
    <property type="match status" value="2"/>
</dbReference>
<keyword evidence="3" id="KW-0217">Developmental protein</keyword>
<feature type="domain" description="F5/8 type C" evidence="22">
    <location>
        <begin position="304"/>
        <end position="456"/>
    </location>
</feature>
<feature type="chain" id="PRO_5042617146" evidence="20">
    <location>
        <begin position="18"/>
        <end position="854"/>
    </location>
</feature>
<dbReference type="Pfam" id="PF00754">
    <property type="entry name" value="F5_F8_type_C"/>
    <property type="match status" value="3"/>
</dbReference>
<dbReference type="FunFam" id="2.60.120.290:FF:000010">
    <property type="entry name" value="Neuropilin"/>
    <property type="match status" value="1"/>
</dbReference>
<comment type="caution">
    <text evidence="17">Lacks conserved residue(s) required for the propagation of feature annotation.</text>
</comment>
<evidence type="ECO:0000313" key="24">
    <source>
        <dbReference type="RefSeq" id="XP_032807152.1"/>
    </source>
</evidence>
<evidence type="ECO:0000256" key="20">
    <source>
        <dbReference type="SAM" id="SignalP"/>
    </source>
</evidence>
<feature type="disulfide bond" evidence="17">
    <location>
        <begin position="45"/>
        <end position="72"/>
    </location>
</feature>
<keyword evidence="14 17" id="KW-1015">Disulfide bond</keyword>
<keyword evidence="5 19" id="KW-0812">Transmembrane</keyword>
<keyword evidence="8" id="KW-0677">Repeat</keyword>
<evidence type="ECO:0000259" key="22">
    <source>
        <dbReference type="PROSITE" id="PS50022"/>
    </source>
</evidence>
<evidence type="ECO:0000256" key="9">
    <source>
        <dbReference type="ARBA" id="ARBA00022782"/>
    </source>
</evidence>
<dbReference type="PANTHER" id="PTHR46806">
    <property type="entry name" value="F5/8 TYPE C DOMAIN-CONTAINING PROTEIN"/>
    <property type="match status" value="1"/>
</dbReference>
<gene>
    <name evidence="24" type="primary">LOC116940905</name>
</gene>
<dbReference type="FunFam" id="2.60.120.290:FF:000003">
    <property type="entry name" value="Neuropilin"/>
    <property type="match status" value="1"/>
</dbReference>
<evidence type="ECO:0000256" key="4">
    <source>
        <dbReference type="ARBA" id="ARBA00022674"/>
    </source>
</evidence>
<dbReference type="PANTHER" id="PTHR46806:SF2">
    <property type="entry name" value="NEUROPILIN-2"/>
    <property type="match status" value="1"/>
</dbReference>
<evidence type="ECO:0000256" key="17">
    <source>
        <dbReference type="PROSITE-ProRule" id="PRU00059"/>
    </source>
</evidence>
<keyword evidence="11" id="KW-0524">Neurogenesis</keyword>
<dbReference type="CDD" id="cd00041">
    <property type="entry name" value="CUB"/>
    <property type="match status" value="2"/>
</dbReference>
<keyword evidence="9" id="KW-0221">Differentiation</keyword>
<evidence type="ECO:0000256" key="6">
    <source>
        <dbReference type="ARBA" id="ARBA00022723"/>
    </source>
</evidence>
<evidence type="ECO:0000256" key="12">
    <source>
        <dbReference type="ARBA" id="ARBA00022989"/>
    </source>
</evidence>
<evidence type="ECO:0000256" key="10">
    <source>
        <dbReference type="ARBA" id="ARBA00022837"/>
    </source>
</evidence>
<feature type="signal peptide" evidence="20">
    <location>
        <begin position="1"/>
        <end position="17"/>
    </location>
</feature>
<evidence type="ECO:0000256" key="1">
    <source>
        <dbReference type="ARBA" id="ARBA00004479"/>
    </source>
</evidence>
<dbReference type="KEGG" id="pmrn:116940905"/>
<evidence type="ECO:0000256" key="18">
    <source>
        <dbReference type="SAM" id="MobiDB-lite"/>
    </source>
</evidence>
<dbReference type="InterPro" id="IPR000859">
    <property type="entry name" value="CUB_dom"/>
</dbReference>
<dbReference type="RefSeq" id="XP_032807152.1">
    <property type="nucleotide sequence ID" value="XM_032951261.1"/>
</dbReference>
<feature type="domain" description="F5/8 type C" evidence="22">
    <location>
        <begin position="463"/>
        <end position="627"/>
    </location>
</feature>
<dbReference type="InterPro" id="IPR035914">
    <property type="entry name" value="Sperma_CUB_dom_sf"/>
</dbReference>
<dbReference type="FunFam" id="2.60.120.260:FF:000013">
    <property type="entry name" value="Neuropilin"/>
    <property type="match status" value="1"/>
</dbReference>
<keyword evidence="23" id="KW-1185">Reference proteome</keyword>
<dbReference type="InterPro" id="IPR050633">
    <property type="entry name" value="Neuropilin_MCO_CoagFactor"/>
</dbReference>
<dbReference type="InterPro" id="IPR008979">
    <property type="entry name" value="Galactose-bd-like_sf"/>
</dbReference>
<keyword evidence="15" id="KW-0675">Receptor</keyword>
<dbReference type="SUPFAM" id="SSF49785">
    <property type="entry name" value="Galactose-binding domain-like"/>
    <property type="match status" value="2"/>
</dbReference>
<feature type="region of interest" description="Disordered" evidence="18">
    <location>
        <begin position="22"/>
        <end position="44"/>
    </location>
</feature>
<dbReference type="PROSITE" id="PS01286">
    <property type="entry name" value="FA58C_2"/>
    <property type="match status" value="1"/>
</dbReference>
<feature type="compositionally biased region" description="Acidic residues" evidence="18">
    <location>
        <begin position="638"/>
        <end position="649"/>
    </location>
</feature>
<keyword evidence="6" id="KW-0479">Metal-binding</keyword>
<evidence type="ECO:0000256" key="8">
    <source>
        <dbReference type="ARBA" id="ARBA00022737"/>
    </source>
</evidence>
<name>A0AAJ7SZ38_PETMA</name>
<dbReference type="GO" id="GO:0046872">
    <property type="term" value="F:metal ion binding"/>
    <property type="evidence" value="ECO:0007669"/>
    <property type="project" value="UniProtKB-KW"/>
</dbReference>
<dbReference type="Gene3D" id="2.60.120.290">
    <property type="entry name" value="Spermadhesin, CUB domain"/>
    <property type="match status" value="2"/>
</dbReference>
<keyword evidence="13 19" id="KW-0472">Membrane</keyword>
<dbReference type="FunFam" id="2.60.120.260:FF:000002">
    <property type="entry name" value="Coagulation factor VIII"/>
    <property type="match status" value="1"/>
</dbReference>
<evidence type="ECO:0000256" key="11">
    <source>
        <dbReference type="ARBA" id="ARBA00022902"/>
    </source>
</evidence>
<evidence type="ECO:0000256" key="3">
    <source>
        <dbReference type="ARBA" id="ARBA00022473"/>
    </source>
</evidence>
<dbReference type="GO" id="GO:0017154">
    <property type="term" value="F:semaphorin receptor activity"/>
    <property type="evidence" value="ECO:0007669"/>
    <property type="project" value="TreeGrafter"/>
</dbReference>
<dbReference type="SMART" id="SM00042">
    <property type="entry name" value="CUB"/>
    <property type="match status" value="2"/>
</dbReference>
<comment type="similarity">
    <text evidence="2">Belongs to the neuropilin family.</text>
</comment>
<dbReference type="Pfam" id="PF00431">
    <property type="entry name" value="CUB"/>
    <property type="match status" value="2"/>
</dbReference>
<dbReference type="AlphaFoldDB" id="A0AAJ7SZ38"/>
<evidence type="ECO:0000256" key="13">
    <source>
        <dbReference type="ARBA" id="ARBA00023136"/>
    </source>
</evidence>
<feature type="domain" description="CUB" evidence="21">
    <location>
        <begin position="45"/>
        <end position="159"/>
    </location>
</feature>
<feature type="transmembrane region" description="Helical" evidence="19">
    <location>
        <begin position="768"/>
        <end position="792"/>
    </location>
</feature>
<feature type="region of interest" description="Disordered" evidence="18">
    <location>
        <begin position="630"/>
        <end position="759"/>
    </location>
</feature>
<dbReference type="GO" id="GO:0030424">
    <property type="term" value="C:axon"/>
    <property type="evidence" value="ECO:0007669"/>
    <property type="project" value="TreeGrafter"/>
</dbReference>
<dbReference type="GO" id="GO:0098978">
    <property type="term" value="C:glutamatergic synapse"/>
    <property type="evidence" value="ECO:0007669"/>
    <property type="project" value="TreeGrafter"/>
</dbReference>
<reference evidence="24" key="1">
    <citation type="submission" date="2025-08" db="UniProtKB">
        <authorList>
            <consortium name="RefSeq"/>
        </authorList>
    </citation>
    <scope>IDENTIFICATION</scope>
    <source>
        <tissue evidence="24">Sperm</tissue>
    </source>
</reference>
<sequence length="854" mass="90944">MIARVLLQAIALGHVLAASDLLDAGRRPPPPGRAQGEEARAGPACGGELVVQRPGYLASTGFPEDYPPMQRCEWLLRAAGPGQRLALAFNPHFDIEKHDCRFDYVEVRDGEGDAAEAMGRFCGSVAPAPIVSSGPALLIRFVSDYTNQGAGFSLRYEIHKSGSDACSRNLTGPVGVVSSPGFPDKYPPFLACTYVIRAARGGVELSLRFTHFHLEGATRAPGAVEPALACQYDRLEVWDGLPHVGLLVGRFCGTRSPGLVRSSTGILSLSFYTDAEVARDGFSASYTTSRRNVTRQDRHGEGACMRPLGMESGEILDEQISASPGFYAEQWRAEQTRLHRAGAACIHAPTESAREWLQVDLRFVRLLGAVATQGALASNSTGVPCFVTAFRLEYSTSGSDWTVYRDVEKNKVIQGNRDDGGVALHRFAEAVVARYVRVKPVRWHGGLGLRLELYGCHISDAPCSEMLGLVSGEIGDRQLSASSSRDARWGAPAARLLSTRSGWVPANVQAGGQWLQVDLGTTRQVSGLLLQGAKIGPTKRRRPPLRLPLETESKVFVRSFRLQLSLDGESWAGVQDPAGADKIFPGNSNADKPELRQINATLARFLRLFPEKWSTNGIGVRLEVLGCDAPGTTSSAMETDDTEGDDDEEQGRTITVTGQRLGPGSGDGSWRDAAAARSPPPWSLAHVTTTPRVPAGRGATGDSDAGDPGSSVNRRGGKNFGGGPTGSESNSPKPTAQDGADVLENGEDNSDSQGKEKDSEQALRSLDWFLIPVIALSGTGVALGAIFATALLCRSRRNCCPFCCGGGRARGHPAQAGPASSNGRASGRCRPNQYVVHKSSVVSRTASSASSSIV</sequence>